<gene>
    <name evidence="5" type="ORF">ACFPBZ_04960</name>
</gene>
<keyword evidence="6" id="KW-1185">Reference proteome</keyword>
<evidence type="ECO:0000256" key="1">
    <source>
        <dbReference type="ARBA" id="ARBA00022679"/>
    </source>
</evidence>
<dbReference type="InterPro" id="IPR000182">
    <property type="entry name" value="GNAT_dom"/>
</dbReference>
<reference evidence="6" key="1">
    <citation type="journal article" date="2019" name="Int. J. Syst. Evol. Microbiol.">
        <title>The Global Catalogue of Microorganisms (GCM) 10K type strain sequencing project: providing services to taxonomists for standard genome sequencing and annotation.</title>
        <authorList>
            <consortium name="The Broad Institute Genomics Platform"/>
            <consortium name="The Broad Institute Genome Sequencing Center for Infectious Disease"/>
            <person name="Wu L."/>
            <person name="Ma J."/>
        </authorList>
    </citation>
    <scope>NUCLEOTIDE SEQUENCE [LARGE SCALE GENOMIC DNA]</scope>
    <source>
        <strain evidence="6">CGMCC 4.7093</strain>
    </source>
</reference>
<evidence type="ECO:0000256" key="2">
    <source>
        <dbReference type="ARBA" id="ARBA00023315"/>
    </source>
</evidence>
<dbReference type="PANTHER" id="PTHR43877:SF2">
    <property type="entry name" value="AMINOALKYLPHOSPHONATE N-ACETYLTRANSFERASE-RELATED"/>
    <property type="match status" value="1"/>
</dbReference>
<dbReference type="GO" id="GO:0016746">
    <property type="term" value="F:acyltransferase activity"/>
    <property type="evidence" value="ECO:0007669"/>
    <property type="project" value="UniProtKB-KW"/>
</dbReference>
<accession>A0ABV9YFR8</accession>
<dbReference type="Pfam" id="PF00583">
    <property type="entry name" value="Acetyltransf_1"/>
    <property type="match status" value="1"/>
</dbReference>
<evidence type="ECO:0000259" key="4">
    <source>
        <dbReference type="PROSITE" id="PS51186"/>
    </source>
</evidence>
<dbReference type="InterPro" id="IPR050832">
    <property type="entry name" value="Bact_Acetyltransf"/>
</dbReference>
<feature type="domain" description="N-acetyltransferase" evidence="4">
    <location>
        <begin position="6"/>
        <end position="144"/>
    </location>
</feature>
<name>A0ABV9YFR8_9PSEU</name>
<dbReference type="InterPro" id="IPR016181">
    <property type="entry name" value="Acyl_CoA_acyltransferase"/>
</dbReference>
<protein>
    <submittedName>
        <fullName evidence="5">GNAT family N-acetyltransferase</fullName>
        <ecNumber evidence="5">2.3.1.-</ecNumber>
    </submittedName>
</protein>
<dbReference type="EC" id="2.3.1.-" evidence="5"/>
<comment type="caution">
    <text evidence="5">The sequence shown here is derived from an EMBL/GenBank/DDBJ whole genome shotgun (WGS) entry which is preliminary data.</text>
</comment>
<dbReference type="Gene3D" id="3.40.630.30">
    <property type="match status" value="1"/>
</dbReference>
<proteinExistence type="predicted"/>
<dbReference type="SUPFAM" id="SSF55729">
    <property type="entry name" value="Acyl-CoA N-acyltransferases (Nat)"/>
    <property type="match status" value="1"/>
</dbReference>
<keyword evidence="1 5" id="KW-0808">Transferase</keyword>
<keyword evidence="2 5" id="KW-0012">Acyltransferase</keyword>
<sequence length="154" mass="17066">MLPDDEPAPDVTTTETPDPGDLRDLANHLDASRPAHLPTERRPLAAFVRDGDTLVGGVAGYTQYGWLSVDDLWVADDRRGTGLGTRLLAAAEAEARRRGCHSVRLDTYSFQARPFYEAQGYVLFGELDHYPDEHSKYFLAKRLDPGLGPLPTTR</sequence>
<feature type="region of interest" description="Disordered" evidence="3">
    <location>
        <begin position="1"/>
        <end position="26"/>
    </location>
</feature>
<dbReference type="Proteomes" id="UP001595947">
    <property type="component" value="Unassembled WGS sequence"/>
</dbReference>
<evidence type="ECO:0000313" key="5">
    <source>
        <dbReference type="EMBL" id="MFC5061545.1"/>
    </source>
</evidence>
<organism evidence="5 6">
    <name type="scientific">Actinomycetospora atypica</name>
    <dbReference type="NCBI Taxonomy" id="1290095"/>
    <lineage>
        <taxon>Bacteria</taxon>
        <taxon>Bacillati</taxon>
        <taxon>Actinomycetota</taxon>
        <taxon>Actinomycetes</taxon>
        <taxon>Pseudonocardiales</taxon>
        <taxon>Pseudonocardiaceae</taxon>
        <taxon>Actinomycetospora</taxon>
    </lineage>
</organism>
<evidence type="ECO:0000313" key="6">
    <source>
        <dbReference type="Proteomes" id="UP001595947"/>
    </source>
</evidence>
<dbReference type="PROSITE" id="PS51186">
    <property type="entry name" value="GNAT"/>
    <property type="match status" value="1"/>
</dbReference>
<evidence type="ECO:0000256" key="3">
    <source>
        <dbReference type="SAM" id="MobiDB-lite"/>
    </source>
</evidence>
<dbReference type="RefSeq" id="WP_378034899.1">
    <property type="nucleotide sequence ID" value="NZ_JBHSIV010000004.1"/>
</dbReference>
<dbReference type="EMBL" id="JBHSIV010000004">
    <property type="protein sequence ID" value="MFC5061545.1"/>
    <property type="molecule type" value="Genomic_DNA"/>
</dbReference>
<dbReference type="PANTHER" id="PTHR43877">
    <property type="entry name" value="AMINOALKYLPHOSPHONATE N-ACETYLTRANSFERASE-RELATED-RELATED"/>
    <property type="match status" value="1"/>
</dbReference>